<protein>
    <submittedName>
        <fullName evidence="7">23S rRNA (Uracil-5-)-methyltransferase RumA</fullName>
    </submittedName>
</protein>
<dbReference type="PROSITE" id="PS50926">
    <property type="entry name" value="TRAM"/>
    <property type="match status" value="1"/>
</dbReference>
<sequence>MAKSKPPVQKNQRVELTFEDLTHEGDGVGKIDGYPLFVPYGLPGEKATVKVIKVKKNFGFGKLLDLHEKSPERVEPPCNVFFQCGGCQIQHMSYDMQLEMKQKQVKAAMRKIGHLEHVPVHPVKGMKDPWRYRNKVQMPVGERNGRLVAGFYQKRSHNIIDMDTCVVQDESNDRMVEAVRRIAERYGTRAYDEENNRGVLRHIMVRTGQNTKDVMVVLVTRTEKLPNQDEIIDEIRDAYPSVKSIVQNVNPKRTNVILGNDTKVLYGEEYIYDTIGDITFAISPKSFYQVNPTQTKTLYDQALEYAALTGKEQVIDAYCGIGTISLFLAQNAKKVYGVEVVPEAVADAKANAKLNHIDNAEFYVGQAEKVMPWWKSQGLDPDVIVVDPPRKGCDEQLLQSMMEMEPERIVYVSCNPSTLARDLRTLEDGGYETKEVQPVDMFPQTSHVECVSWLEKK</sequence>
<dbReference type="InterPro" id="IPR012340">
    <property type="entry name" value="NA-bd_OB-fold"/>
</dbReference>
<reference evidence="8" key="1">
    <citation type="journal article" date="2019" name="Int. J. Syst. Evol. Microbiol.">
        <title>The Global Catalogue of Microorganisms (GCM) 10K type strain sequencing project: providing services to taxonomists for standard genome sequencing and annotation.</title>
        <authorList>
            <consortium name="The Broad Institute Genomics Platform"/>
            <consortium name="The Broad Institute Genome Sequencing Center for Infectious Disease"/>
            <person name="Wu L."/>
            <person name="Ma J."/>
        </authorList>
    </citation>
    <scope>NUCLEOTIDE SEQUENCE [LARGE SCALE GENOMIC DNA]</scope>
    <source>
        <strain evidence="8">CCM 7282</strain>
    </source>
</reference>
<dbReference type="InterPro" id="IPR030390">
    <property type="entry name" value="MeTrfase_TrmA_AS"/>
</dbReference>
<dbReference type="Gene3D" id="2.40.50.1070">
    <property type="match status" value="1"/>
</dbReference>
<keyword evidence="8" id="KW-1185">Reference proteome</keyword>
<comment type="caution">
    <text evidence="7">The sequence shown here is derived from an EMBL/GenBank/DDBJ whole genome shotgun (WGS) entry which is preliminary data.</text>
</comment>
<evidence type="ECO:0000259" key="6">
    <source>
        <dbReference type="PROSITE" id="PS50926"/>
    </source>
</evidence>
<dbReference type="Gene3D" id="2.40.50.140">
    <property type="entry name" value="Nucleic acid-binding proteins"/>
    <property type="match status" value="1"/>
</dbReference>
<evidence type="ECO:0000313" key="8">
    <source>
        <dbReference type="Proteomes" id="UP000619534"/>
    </source>
</evidence>
<accession>A0ABQ1PJX6</accession>
<feature type="binding site" evidence="4">
    <location>
        <position position="339"/>
    </location>
    <ligand>
        <name>S-adenosyl-L-methionine</name>
        <dbReference type="ChEBI" id="CHEBI:59789"/>
    </ligand>
</feature>
<feature type="binding site" evidence="4">
    <location>
        <position position="289"/>
    </location>
    <ligand>
        <name>S-adenosyl-L-methionine</name>
        <dbReference type="ChEBI" id="CHEBI:59789"/>
    </ligand>
</feature>
<comment type="similarity">
    <text evidence="4">Belongs to the class I-like SAM-binding methyltransferase superfamily. RNA M5U methyltransferase family.</text>
</comment>
<proteinExistence type="inferred from homology"/>
<dbReference type="RefSeq" id="WP_062440103.1">
    <property type="nucleotide sequence ID" value="NZ_BMCJ01000006.1"/>
</dbReference>
<feature type="domain" description="TRAM" evidence="6">
    <location>
        <begin position="7"/>
        <end position="65"/>
    </location>
</feature>
<feature type="binding site" evidence="4">
    <location>
        <position position="318"/>
    </location>
    <ligand>
        <name>S-adenosyl-L-methionine</name>
        <dbReference type="ChEBI" id="CHEBI:59789"/>
    </ligand>
</feature>
<evidence type="ECO:0000256" key="3">
    <source>
        <dbReference type="ARBA" id="ARBA00022691"/>
    </source>
</evidence>
<dbReference type="InterPro" id="IPR002792">
    <property type="entry name" value="TRAM_dom"/>
</dbReference>
<gene>
    <name evidence="7" type="ORF">GCM10007216_31590</name>
</gene>
<evidence type="ECO:0000313" key="7">
    <source>
        <dbReference type="EMBL" id="GGC98488.1"/>
    </source>
</evidence>
<dbReference type="InterPro" id="IPR010280">
    <property type="entry name" value="U5_MeTrfase_fam"/>
</dbReference>
<dbReference type="PROSITE" id="PS51687">
    <property type="entry name" value="SAM_MT_RNA_M5U"/>
    <property type="match status" value="1"/>
</dbReference>
<dbReference type="Pfam" id="PF05958">
    <property type="entry name" value="tRNA_U5-meth_tr"/>
    <property type="match status" value="1"/>
</dbReference>
<feature type="binding site" evidence="4">
    <location>
        <position position="387"/>
    </location>
    <ligand>
        <name>S-adenosyl-L-methionine</name>
        <dbReference type="ChEBI" id="CHEBI:59789"/>
    </ligand>
</feature>
<keyword evidence="3 4" id="KW-0949">S-adenosyl-L-methionine</keyword>
<dbReference type="PROSITE" id="PS01231">
    <property type="entry name" value="TRMA_2"/>
    <property type="match status" value="1"/>
</dbReference>
<feature type="active site" description="Nucleophile" evidence="4">
    <location>
        <position position="414"/>
    </location>
</feature>
<dbReference type="Pfam" id="PF01938">
    <property type="entry name" value="TRAM"/>
    <property type="match status" value="1"/>
</dbReference>
<dbReference type="Proteomes" id="UP000619534">
    <property type="component" value="Unassembled WGS sequence"/>
</dbReference>
<evidence type="ECO:0000256" key="5">
    <source>
        <dbReference type="PROSITE-ProRule" id="PRU10015"/>
    </source>
</evidence>
<evidence type="ECO:0000256" key="4">
    <source>
        <dbReference type="PROSITE-ProRule" id="PRU01024"/>
    </source>
</evidence>
<dbReference type="PANTHER" id="PTHR11061">
    <property type="entry name" value="RNA M5U METHYLTRANSFERASE"/>
    <property type="match status" value="1"/>
</dbReference>
<keyword evidence="2 4" id="KW-0808">Transferase</keyword>
<dbReference type="SUPFAM" id="SSF53335">
    <property type="entry name" value="S-adenosyl-L-methionine-dependent methyltransferases"/>
    <property type="match status" value="1"/>
</dbReference>
<dbReference type="InterPro" id="IPR029063">
    <property type="entry name" value="SAM-dependent_MTases_sf"/>
</dbReference>
<evidence type="ECO:0000256" key="1">
    <source>
        <dbReference type="ARBA" id="ARBA00022603"/>
    </source>
</evidence>
<dbReference type="EMBL" id="BMCJ01000006">
    <property type="protein sequence ID" value="GGC98488.1"/>
    <property type="molecule type" value="Genomic_DNA"/>
</dbReference>
<dbReference type="NCBIfam" id="TIGR00479">
    <property type="entry name" value="rumA"/>
    <property type="match status" value="1"/>
</dbReference>
<dbReference type="Gene3D" id="3.40.50.150">
    <property type="entry name" value="Vaccinia Virus protein VP39"/>
    <property type="match status" value="1"/>
</dbReference>
<keyword evidence="1 4" id="KW-0489">Methyltransferase</keyword>
<name>A0ABQ1PJX6_9BACI</name>
<dbReference type="InterPro" id="IPR030391">
    <property type="entry name" value="MeTrfase_TrmA_CS"/>
</dbReference>
<dbReference type="PROSITE" id="PS01230">
    <property type="entry name" value="TRMA_1"/>
    <property type="match status" value="1"/>
</dbReference>
<evidence type="ECO:0000256" key="2">
    <source>
        <dbReference type="ARBA" id="ARBA00022679"/>
    </source>
</evidence>
<organism evidence="7 8">
    <name type="scientific">Thalassobacillus devorans</name>
    <dbReference type="NCBI Taxonomy" id="279813"/>
    <lineage>
        <taxon>Bacteria</taxon>
        <taxon>Bacillati</taxon>
        <taxon>Bacillota</taxon>
        <taxon>Bacilli</taxon>
        <taxon>Bacillales</taxon>
        <taxon>Bacillaceae</taxon>
        <taxon>Thalassobacillus</taxon>
    </lineage>
</organism>
<feature type="active site" evidence="5">
    <location>
        <position position="414"/>
    </location>
</feature>
<dbReference type="PANTHER" id="PTHR11061:SF30">
    <property type="entry name" value="TRNA (URACIL(54)-C(5))-METHYLTRANSFERASE"/>
    <property type="match status" value="1"/>
</dbReference>
<dbReference type="CDD" id="cd02440">
    <property type="entry name" value="AdoMet_MTases"/>
    <property type="match status" value="1"/>
</dbReference>
<dbReference type="SUPFAM" id="SSF50249">
    <property type="entry name" value="Nucleic acid-binding proteins"/>
    <property type="match status" value="1"/>
</dbReference>